<reference evidence="2 3" key="1">
    <citation type="submission" date="2024-02" db="EMBL/GenBank/DDBJ databases">
        <title>A draft genome for the cacao thread blight pathogen Marasmius crinis-equi.</title>
        <authorList>
            <person name="Cohen S.P."/>
            <person name="Baruah I.K."/>
            <person name="Amoako-Attah I."/>
            <person name="Bukari Y."/>
            <person name="Meinhardt L.W."/>
            <person name="Bailey B.A."/>
        </authorList>
    </citation>
    <scope>NUCLEOTIDE SEQUENCE [LARGE SCALE GENOMIC DNA]</scope>
    <source>
        <strain evidence="2 3">GH-76</strain>
    </source>
</reference>
<evidence type="ECO:0000313" key="3">
    <source>
        <dbReference type="Proteomes" id="UP001465976"/>
    </source>
</evidence>
<gene>
    <name evidence="2" type="ORF">V5O48_014051</name>
</gene>
<name>A0ABR3EYC8_9AGAR</name>
<sequence length="416" mass="46995">MLPPEILIHIFSQAHNQALCSCCLVNSSWHDLAQPVLFSDLNIEFFGSRPDDLERAKASVQSYKALLESIDKRPKLASYIRNLLLAHYKRVRGPPQVLQEQIQYMGSLLPKLTRLRSIEWHDVDYSFLSRECRIHMRALFALPSLTSIKLTDVYYPSAFELVLFTITPATNLRTLHLSNINFHTTHLGPGGDFVIPCSADTSKHAPPRSIRLTYLCLQRLDVRVITSFFAASHCPFSFESLRTLYLIHPTGGRSPKDNPFNYPSDIEPGALMTLLRAVGRNVKDFVLGYSRPRETTVPLLRFTPTLKSLFLAHISHLSTYHQSAIDRIRGLFPPTPSAIEDITIFVEVTETFSCTSWQDLDAFFADVGHFPSLRNLDLRAVSSFAIDSGSEGMESLVESQFPMLLQSKKLTVKRLG</sequence>
<feature type="domain" description="F-box" evidence="1">
    <location>
        <begin position="2"/>
        <end position="40"/>
    </location>
</feature>
<protein>
    <recommendedName>
        <fullName evidence="1">F-box domain-containing protein</fullName>
    </recommendedName>
</protein>
<accession>A0ABR3EYC8</accession>
<dbReference type="InterPro" id="IPR036047">
    <property type="entry name" value="F-box-like_dom_sf"/>
</dbReference>
<dbReference type="SUPFAM" id="SSF81383">
    <property type="entry name" value="F-box domain"/>
    <property type="match status" value="1"/>
</dbReference>
<dbReference type="Proteomes" id="UP001465976">
    <property type="component" value="Unassembled WGS sequence"/>
</dbReference>
<comment type="caution">
    <text evidence="2">The sequence shown here is derived from an EMBL/GenBank/DDBJ whole genome shotgun (WGS) entry which is preliminary data.</text>
</comment>
<proteinExistence type="predicted"/>
<dbReference type="SUPFAM" id="SSF52047">
    <property type="entry name" value="RNI-like"/>
    <property type="match status" value="1"/>
</dbReference>
<dbReference type="Pfam" id="PF12937">
    <property type="entry name" value="F-box-like"/>
    <property type="match status" value="1"/>
</dbReference>
<evidence type="ECO:0000313" key="2">
    <source>
        <dbReference type="EMBL" id="KAL0567942.1"/>
    </source>
</evidence>
<dbReference type="EMBL" id="JBAHYK010001457">
    <property type="protein sequence ID" value="KAL0567942.1"/>
    <property type="molecule type" value="Genomic_DNA"/>
</dbReference>
<organism evidence="2 3">
    <name type="scientific">Marasmius crinis-equi</name>
    <dbReference type="NCBI Taxonomy" id="585013"/>
    <lineage>
        <taxon>Eukaryota</taxon>
        <taxon>Fungi</taxon>
        <taxon>Dikarya</taxon>
        <taxon>Basidiomycota</taxon>
        <taxon>Agaricomycotina</taxon>
        <taxon>Agaricomycetes</taxon>
        <taxon>Agaricomycetidae</taxon>
        <taxon>Agaricales</taxon>
        <taxon>Marasmiineae</taxon>
        <taxon>Marasmiaceae</taxon>
        <taxon>Marasmius</taxon>
    </lineage>
</organism>
<evidence type="ECO:0000259" key="1">
    <source>
        <dbReference type="Pfam" id="PF12937"/>
    </source>
</evidence>
<dbReference type="Gene3D" id="1.20.1280.50">
    <property type="match status" value="1"/>
</dbReference>
<dbReference type="InterPro" id="IPR001810">
    <property type="entry name" value="F-box_dom"/>
</dbReference>
<keyword evidence="3" id="KW-1185">Reference proteome</keyword>